<feature type="region of interest" description="Disordered" evidence="1">
    <location>
        <begin position="1"/>
        <end position="32"/>
    </location>
</feature>
<comment type="caution">
    <text evidence="2">The sequence shown here is derived from an EMBL/GenBank/DDBJ whole genome shotgun (WGS) entry which is preliminary data.</text>
</comment>
<protein>
    <submittedName>
        <fullName evidence="2">Uncharacterized protein</fullName>
    </submittedName>
</protein>
<dbReference type="KEGG" id="mrr:Moror_3659"/>
<reference evidence="2 3" key="1">
    <citation type="journal article" date="2014" name="BMC Genomics">
        <title>Genome and secretome analysis of the hemibiotrophic fungal pathogen, Moniliophthora roreri, which causes frosty pod rot disease of cacao: mechanisms of the biotrophic and necrotrophic phases.</title>
        <authorList>
            <person name="Meinhardt L.W."/>
            <person name="Costa G.G.L."/>
            <person name="Thomazella D.P.T."/>
            <person name="Teixeira P.J.P.L."/>
            <person name="Carazzolle M.F."/>
            <person name="Schuster S.C."/>
            <person name="Carlson J.E."/>
            <person name="Guiltinan M.J."/>
            <person name="Mieczkowski P."/>
            <person name="Farmer A."/>
            <person name="Ramaraj T."/>
            <person name="Crozier J."/>
            <person name="Davis R.E."/>
            <person name="Shao J."/>
            <person name="Melnick R.L."/>
            <person name="Pereira G.A.G."/>
            <person name="Bailey B.A."/>
        </authorList>
    </citation>
    <scope>NUCLEOTIDE SEQUENCE [LARGE SCALE GENOMIC DNA]</scope>
    <source>
        <strain evidence="2 3">MCA 2997</strain>
    </source>
</reference>
<proteinExistence type="predicted"/>
<organism evidence="2 3">
    <name type="scientific">Moniliophthora roreri (strain MCA 2997)</name>
    <name type="common">Cocoa frosty pod rot fungus</name>
    <name type="synonym">Crinipellis roreri</name>
    <dbReference type="NCBI Taxonomy" id="1381753"/>
    <lineage>
        <taxon>Eukaryota</taxon>
        <taxon>Fungi</taxon>
        <taxon>Dikarya</taxon>
        <taxon>Basidiomycota</taxon>
        <taxon>Agaricomycotina</taxon>
        <taxon>Agaricomycetes</taxon>
        <taxon>Agaricomycetidae</taxon>
        <taxon>Agaricales</taxon>
        <taxon>Marasmiineae</taxon>
        <taxon>Marasmiaceae</taxon>
        <taxon>Moniliophthora</taxon>
    </lineage>
</organism>
<evidence type="ECO:0000313" key="2">
    <source>
        <dbReference type="EMBL" id="ESK82590.1"/>
    </source>
</evidence>
<dbReference type="Proteomes" id="UP000017559">
    <property type="component" value="Unassembled WGS sequence"/>
</dbReference>
<name>V2WQT6_MONRO</name>
<dbReference type="EMBL" id="AWSO01001860">
    <property type="protein sequence ID" value="ESK82590.1"/>
    <property type="molecule type" value="Genomic_DNA"/>
</dbReference>
<dbReference type="HOGENOM" id="CLU_2729193_0_0_1"/>
<gene>
    <name evidence="2" type="ORF">Moror_3659</name>
</gene>
<feature type="non-terminal residue" evidence="2">
    <location>
        <position position="72"/>
    </location>
</feature>
<evidence type="ECO:0000313" key="3">
    <source>
        <dbReference type="Proteomes" id="UP000017559"/>
    </source>
</evidence>
<sequence length="72" mass="8067">MSKGKNKGGRLVKKKHRGCNISGLRNQKRPFFPVSTDDEGCIKKAQVDSENVDSDLKDISAEKDLIELAERH</sequence>
<dbReference type="AlphaFoldDB" id="V2WQT6"/>
<feature type="compositionally biased region" description="Basic residues" evidence="1">
    <location>
        <begin position="1"/>
        <end position="18"/>
    </location>
</feature>
<accession>V2WQT6</accession>
<keyword evidence="3" id="KW-1185">Reference proteome</keyword>
<evidence type="ECO:0000256" key="1">
    <source>
        <dbReference type="SAM" id="MobiDB-lite"/>
    </source>
</evidence>